<evidence type="ECO:0000313" key="4">
    <source>
        <dbReference type="EMBL" id="MFC3023567.1"/>
    </source>
</evidence>
<dbReference type="Proteomes" id="UP001595384">
    <property type="component" value="Unassembled WGS sequence"/>
</dbReference>
<keyword evidence="2" id="KW-0732">Signal</keyword>
<dbReference type="InterPro" id="IPR029058">
    <property type="entry name" value="AB_hydrolase_fold"/>
</dbReference>
<dbReference type="Pfam" id="PF20434">
    <property type="entry name" value="BD-FAE"/>
    <property type="match status" value="1"/>
</dbReference>
<dbReference type="EMBL" id="JBHRSE010000043">
    <property type="protein sequence ID" value="MFC3023567.1"/>
    <property type="molecule type" value="Genomic_DNA"/>
</dbReference>
<gene>
    <name evidence="4" type="ORF">ACFODT_06995</name>
</gene>
<sequence length="290" mass="31899">MKSLFIAMGSLLLSACTTLGLEVANIPAKWSHNTIVKNIAFGDDPLQKLDVYEPAKQKDTSKPVIVFFYGGRWESGSKDMYAFIGNKLANQGFVTVIADYRKYPQVRFPVFVQDGAKALAWVDEHIQAYGGDPHRIFVAGHSAGAHIGALLTADERYLNAVGKDRSLIKAFVGLAGPYDFVPQANDLKKMFAPPERYSQMQVTTFIDGSEPPMLLLWGSDDEEVARSNLDALVATCHQKGVPVESKIYPGVGHVDILANQIWFYPGSATALQDMTQFFRSVNKAKGPSHQ</sequence>
<dbReference type="Gene3D" id="3.40.50.1820">
    <property type="entry name" value="alpha/beta hydrolase"/>
    <property type="match status" value="1"/>
</dbReference>
<comment type="caution">
    <text evidence="4">The sequence shown here is derived from an EMBL/GenBank/DDBJ whole genome shotgun (WGS) entry which is preliminary data.</text>
</comment>
<keyword evidence="5" id="KW-1185">Reference proteome</keyword>
<feature type="chain" id="PRO_5045297435" evidence="2">
    <location>
        <begin position="21"/>
        <end position="290"/>
    </location>
</feature>
<keyword evidence="1 4" id="KW-0378">Hydrolase</keyword>
<evidence type="ECO:0000259" key="3">
    <source>
        <dbReference type="Pfam" id="PF20434"/>
    </source>
</evidence>
<name>A0ABV7C6B5_9VIBR</name>
<evidence type="ECO:0000313" key="5">
    <source>
        <dbReference type="Proteomes" id="UP001595384"/>
    </source>
</evidence>
<dbReference type="PANTHER" id="PTHR48081:SF9">
    <property type="entry name" value="CARBOXYLESTERASE"/>
    <property type="match status" value="1"/>
</dbReference>
<accession>A0ABV7C6B5</accession>
<evidence type="ECO:0000256" key="2">
    <source>
        <dbReference type="SAM" id="SignalP"/>
    </source>
</evidence>
<dbReference type="PROSITE" id="PS51257">
    <property type="entry name" value="PROKAR_LIPOPROTEIN"/>
    <property type="match status" value="1"/>
</dbReference>
<dbReference type="InterPro" id="IPR049492">
    <property type="entry name" value="BD-FAE-like_dom"/>
</dbReference>
<reference evidence="5" key="1">
    <citation type="journal article" date="2019" name="Int. J. Syst. Evol. Microbiol.">
        <title>The Global Catalogue of Microorganisms (GCM) 10K type strain sequencing project: providing services to taxonomists for standard genome sequencing and annotation.</title>
        <authorList>
            <consortium name="The Broad Institute Genomics Platform"/>
            <consortium name="The Broad Institute Genome Sequencing Center for Infectious Disease"/>
            <person name="Wu L."/>
            <person name="Ma J."/>
        </authorList>
    </citation>
    <scope>NUCLEOTIDE SEQUENCE [LARGE SCALE GENOMIC DNA]</scope>
    <source>
        <strain evidence="5">KCTC 62784</strain>
    </source>
</reference>
<feature type="signal peptide" evidence="2">
    <location>
        <begin position="1"/>
        <end position="20"/>
    </location>
</feature>
<protein>
    <submittedName>
        <fullName evidence="4">Alpha/beta hydrolase</fullName>
    </submittedName>
</protein>
<dbReference type="SUPFAM" id="SSF53474">
    <property type="entry name" value="alpha/beta-Hydrolases"/>
    <property type="match status" value="1"/>
</dbReference>
<proteinExistence type="predicted"/>
<dbReference type="PANTHER" id="PTHR48081">
    <property type="entry name" value="AB HYDROLASE SUPERFAMILY PROTEIN C4A8.06C"/>
    <property type="match status" value="1"/>
</dbReference>
<dbReference type="GO" id="GO:0016787">
    <property type="term" value="F:hydrolase activity"/>
    <property type="evidence" value="ECO:0007669"/>
    <property type="project" value="UniProtKB-KW"/>
</dbReference>
<dbReference type="RefSeq" id="WP_123014430.1">
    <property type="nucleotide sequence ID" value="NZ_AP024912.1"/>
</dbReference>
<feature type="domain" description="BD-FAE-like" evidence="3">
    <location>
        <begin position="49"/>
        <end position="227"/>
    </location>
</feature>
<evidence type="ECO:0000256" key="1">
    <source>
        <dbReference type="ARBA" id="ARBA00022801"/>
    </source>
</evidence>
<dbReference type="InterPro" id="IPR050300">
    <property type="entry name" value="GDXG_lipolytic_enzyme"/>
</dbReference>
<organism evidence="4 5">
    <name type="scientific">Vibrio zhugei</name>
    <dbReference type="NCBI Taxonomy" id="2479546"/>
    <lineage>
        <taxon>Bacteria</taxon>
        <taxon>Pseudomonadati</taxon>
        <taxon>Pseudomonadota</taxon>
        <taxon>Gammaproteobacteria</taxon>
        <taxon>Vibrionales</taxon>
        <taxon>Vibrionaceae</taxon>
        <taxon>Vibrio</taxon>
    </lineage>
</organism>